<keyword evidence="5" id="KW-1185">Reference proteome</keyword>
<feature type="domain" description="AB hydrolase-1" evidence="1">
    <location>
        <begin position="25"/>
        <end position="262"/>
    </location>
</feature>
<dbReference type="Gene3D" id="3.40.50.1820">
    <property type="entry name" value="alpha/beta hydrolase"/>
    <property type="match status" value="1"/>
</dbReference>
<dbReference type="InterPro" id="IPR000073">
    <property type="entry name" value="AB_hydrolase_1"/>
</dbReference>
<dbReference type="RefSeq" id="WP_092342433.1">
    <property type="nucleotide sequence ID" value="NZ_FNIB01000022.1"/>
</dbReference>
<dbReference type="AlphaFoldDB" id="A0A4R8V7A1"/>
<reference evidence="2 4" key="1">
    <citation type="submission" date="2016-10" db="EMBL/GenBank/DDBJ databases">
        <authorList>
            <person name="Varghese N."/>
            <person name="Submissions S."/>
        </authorList>
    </citation>
    <scope>NUCLEOTIDE SEQUENCE [LARGE SCALE GENOMIC DNA]</scope>
    <source>
        <strain evidence="2 4">CGMCC 1.11215</strain>
    </source>
</reference>
<evidence type="ECO:0000259" key="1">
    <source>
        <dbReference type="Pfam" id="PF00561"/>
    </source>
</evidence>
<dbReference type="InterPro" id="IPR029058">
    <property type="entry name" value="AB_hydrolase_fold"/>
</dbReference>
<keyword evidence="3" id="KW-0378">Hydrolase</keyword>
<name>A0A4R8V7A1_9MICO</name>
<organism evidence="2 4">
    <name type="scientific">Cryobacterium flavum</name>
    <dbReference type="NCBI Taxonomy" id="1424659"/>
    <lineage>
        <taxon>Bacteria</taxon>
        <taxon>Bacillati</taxon>
        <taxon>Actinomycetota</taxon>
        <taxon>Actinomycetes</taxon>
        <taxon>Micrococcales</taxon>
        <taxon>Microbacteriaceae</taxon>
        <taxon>Cryobacterium</taxon>
    </lineage>
</organism>
<evidence type="ECO:0000313" key="2">
    <source>
        <dbReference type="EMBL" id="SDO53984.1"/>
    </source>
</evidence>
<dbReference type="EMBL" id="SOFD01000011">
    <property type="protein sequence ID" value="TFB78503.1"/>
    <property type="molecule type" value="Genomic_DNA"/>
</dbReference>
<evidence type="ECO:0000313" key="3">
    <source>
        <dbReference type="EMBL" id="TFB78503.1"/>
    </source>
</evidence>
<dbReference type="PRINTS" id="PR00111">
    <property type="entry name" value="ABHYDROLASE"/>
</dbReference>
<dbReference type="EMBL" id="FNIB01000022">
    <property type="protein sequence ID" value="SDO53984.1"/>
    <property type="molecule type" value="Genomic_DNA"/>
</dbReference>
<dbReference type="Proteomes" id="UP000199639">
    <property type="component" value="Unassembled WGS sequence"/>
</dbReference>
<dbReference type="GO" id="GO:0016787">
    <property type="term" value="F:hydrolase activity"/>
    <property type="evidence" value="ECO:0007669"/>
    <property type="project" value="UniProtKB-KW"/>
</dbReference>
<dbReference type="PANTHER" id="PTHR43798">
    <property type="entry name" value="MONOACYLGLYCEROL LIPASE"/>
    <property type="match status" value="1"/>
</dbReference>
<accession>A0A4R8V7A1</accession>
<gene>
    <name evidence="3" type="ORF">E3O21_05590</name>
    <name evidence="2" type="ORF">SAMN05216368_12221</name>
</gene>
<dbReference type="PRINTS" id="PR00412">
    <property type="entry name" value="EPOXHYDRLASE"/>
</dbReference>
<dbReference type="Pfam" id="PF00561">
    <property type="entry name" value="Abhydrolase_1"/>
    <property type="match status" value="1"/>
</dbReference>
<evidence type="ECO:0000313" key="5">
    <source>
        <dbReference type="Proteomes" id="UP000298252"/>
    </source>
</evidence>
<evidence type="ECO:0000313" key="4">
    <source>
        <dbReference type="Proteomes" id="UP000199639"/>
    </source>
</evidence>
<dbReference type="Proteomes" id="UP000298252">
    <property type="component" value="Unassembled WGS sequence"/>
</dbReference>
<reference evidence="3 5" key="2">
    <citation type="submission" date="2019-03" db="EMBL/GenBank/DDBJ databases">
        <title>Genomics of glacier-inhabiting Cryobacterium strains.</title>
        <authorList>
            <person name="Liu Q."/>
            <person name="Xin Y.-H."/>
        </authorList>
    </citation>
    <scope>NUCLEOTIDE SEQUENCE [LARGE SCALE GENOMIC DNA]</scope>
    <source>
        <strain evidence="3 5">Hh8</strain>
    </source>
</reference>
<dbReference type="SUPFAM" id="SSF53474">
    <property type="entry name" value="alpha/beta-Hydrolases"/>
    <property type="match status" value="1"/>
</dbReference>
<protein>
    <submittedName>
        <fullName evidence="3">Alpha/beta hydrolase</fullName>
    </submittedName>
    <submittedName>
        <fullName evidence="2">Pimeloyl-ACP methyl ester carboxylesterase</fullName>
    </submittedName>
</protein>
<sequence>MPRYDSSDGSVLYYEDIPGTGEGIPVVLLAGGAARHPSYLGDLAGLGEEHRLIVPHLRGVGLTEAPSDPQRGSWWSQAVDVEQLRIHLGLNRLALIAHSAGTRLAIAYAAQFPRNIAALVLITPPAGYLVDEPTDVPTLIDRRRGDPDFDRAILALRAGPATSTEDDFTAWQRDSAAAGYATWHETGRAHAQIGRWSRAAATAYFSVDPPHDIAAWLLEMTAPVLVIAGAQDCLVGFEPVKALARMFPAGHSVTIEECGHYPWVEQPAAFRRVLHTFLERLDQLTSDA</sequence>
<dbReference type="InterPro" id="IPR000639">
    <property type="entry name" value="Epox_hydrolase-like"/>
</dbReference>
<proteinExistence type="predicted"/>
<dbReference type="InterPro" id="IPR050266">
    <property type="entry name" value="AB_hydrolase_sf"/>
</dbReference>
<dbReference type="STRING" id="1424659.SAMN05216368_12221"/>
<dbReference type="GO" id="GO:0016020">
    <property type="term" value="C:membrane"/>
    <property type="evidence" value="ECO:0007669"/>
    <property type="project" value="TreeGrafter"/>
</dbReference>
<dbReference type="PANTHER" id="PTHR43798:SF33">
    <property type="entry name" value="HYDROLASE, PUTATIVE (AFU_ORTHOLOGUE AFUA_2G14860)-RELATED"/>
    <property type="match status" value="1"/>
</dbReference>